<dbReference type="VEuPathDB" id="TriTrypDB:TcCL_ESM06312"/>
<dbReference type="VEuPathDB" id="TriTrypDB:TcG_11393"/>
<feature type="compositionally biased region" description="Basic and acidic residues" evidence="1">
    <location>
        <begin position="245"/>
        <end position="271"/>
    </location>
</feature>
<accession>A0A2V2XH84</accession>
<evidence type="ECO:0000256" key="1">
    <source>
        <dbReference type="SAM" id="MobiDB-lite"/>
    </source>
</evidence>
<protein>
    <submittedName>
        <fullName evidence="3">Mucin-associated surface protein (MASP)</fullName>
    </submittedName>
</protein>
<comment type="caution">
    <text evidence="3">The sequence shown here is derived from an EMBL/GenBank/DDBJ whole genome shotgun (WGS) entry which is preliminary data.</text>
</comment>
<feature type="compositionally biased region" description="Pro residues" evidence="1">
    <location>
        <begin position="302"/>
        <end position="314"/>
    </location>
</feature>
<dbReference type="VEuPathDB" id="TriTrypDB:C4B63_5g692"/>
<dbReference type="VEuPathDB" id="TriTrypDB:TcCLB.511449.30"/>
<dbReference type="AlphaFoldDB" id="A0A2V2XH84"/>
<dbReference type="VEuPathDB" id="TriTrypDB:TcBrA4_0170750"/>
<dbReference type="Proteomes" id="UP000246078">
    <property type="component" value="Unassembled WGS sequence"/>
</dbReference>
<reference evidence="3 4" key="1">
    <citation type="journal article" date="2018" name="Microb. Genom.">
        <title>Expanding an expanded genome: long-read sequencing of Trypanosoma cruzi.</title>
        <authorList>
            <person name="Berna L."/>
            <person name="Rodriguez M."/>
            <person name="Chiribao M.L."/>
            <person name="Parodi-Talice A."/>
            <person name="Pita S."/>
            <person name="Rijo G."/>
            <person name="Alvarez-Valin F."/>
            <person name="Robello C."/>
        </authorList>
    </citation>
    <scope>NUCLEOTIDE SEQUENCE [LARGE SCALE GENOMIC DNA]</scope>
    <source>
        <strain evidence="3 4">TCC</strain>
    </source>
</reference>
<dbReference type="VEuPathDB" id="TriTrypDB:TcCLB.510013.260"/>
<evidence type="ECO:0000313" key="4">
    <source>
        <dbReference type="Proteomes" id="UP000246078"/>
    </source>
</evidence>
<feature type="region of interest" description="Disordered" evidence="1">
    <location>
        <begin position="43"/>
        <end position="368"/>
    </location>
</feature>
<feature type="compositionally biased region" description="Low complexity" evidence="1">
    <location>
        <begin position="344"/>
        <end position="368"/>
    </location>
</feature>
<dbReference type="VEuPathDB" id="TriTrypDB:ECC02_008283"/>
<feature type="compositionally biased region" description="Basic and acidic residues" evidence="1">
    <location>
        <begin position="97"/>
        <end position="121"/>
    </location>
</feature>
<dbReference type="VEuPathDB" id="TriTrypDB:BCY84_21013"/>
<organism evidence="3 4">
    <name type="scientific">Trypanosoma cruzi</name>
    <dbReference type="NCBI Taxonomy" id="5693"/>
    <lineage>
        <taxon>Eukaryota</taxon>
        <taxon>Discoba</taxon>
        <taxon>Euglenozoa</taxon>
        <taxon>Kinetoplastea</taxon>
        <taxon>Metakinetoplastina</taxon>
        <taxon>Trypanosomatida</taxon>
        <taxon>Trypanosomatidae</taxon>
        <taxon>Trypanosoma</taxon>
        <taxon>Schizotrypanum</taxon>
    </lineage>
</organism>
<name>A0A2V2XH84_TRYCR</name>
<dbReference type="VEuPathDB" id="TriTrypDB:C3747_8g210"/>
<dbReference type="EMBL" id="PRFC01000008">
    <property type="protein sequence ID" value="PWV19882.1"/>
    <property type="molecule type" value="Genomic_DNA"/>
</dbReference>
<keyword evidence="2" id="KW-0732">Signal</keyword>
<sequence>MAMMMSGRVLLVCALCVLWCGAAVLVSAAGDVVDGDGRDVDSESLLESAESGMSLPSSPESRIKLKAVSNPPPKDVEEAHTPAKESSGEEDEAEDEVTVKSEERQQQEDENALKVNERKTPELLVKQNETPQSREGERSLTATPIKGSPTTPGPQAPTLQVQAPPPPPPAAAASADGEADGGPVGVEGPISGPPSGGASSSPISIDGDASGNNGGALSTQDTTSLKNDEQSGPTTSSGNAPLNRETPERSTPDAQRHSSDTQENETSRLPDGDANYSAVGQSAVGTKGSSGVSTTASNAPTTPQPQLPAPPVPPKATVTGAPAEKPTAERLPPPADSTPGEGLATTTTAQTNGTATPGDSDSSTAASHTTSPLLLLLVACAAAAAVVAA</sequence>
<dbReference type="VEuPathDB" id="TriTrypDB:TcCLB.510697.80"/>
<gene>
    <name evidence="3" type="ORF">C3747_8g210</name>
</gene>
<evidence type="ECO:0000256" key="2">
    <source>
        <dbReference type="SAM" id="SignalP"/>
    </source>
</evidence>
<proteinExistence type="predicted"/>
<feature type="signal peptide" evidence="2">
    <location>
        <begin position="1"/>
        <end position="28"/>
    </location>
</feature>
<feature type="compositionally biased region" description="Basic and acidic residues" evidence="1">
    <location>
        <begin position="74"/>
        <end position="87"/>
    </location>
</feature>
<dbReference type="VEuPathDB" id="TriTrypDB:TCDM_10383"/>
<dbReference type="VEuPathDB" id="TriTrypDB:Tc_MARK_8107"/>
<feature type="compositionally biased region" description="Polar residues" evidence="1">
    <location>
        <begin position="215"/>
        <end position="240"/>
    </location>
</feature>
<dbReference type="OrthoDB" id="10602728at2759"/>
<feature type="chain" id="PRO_5015864321" evidence="2">
    <location>
        <begin position="29"/>
        <end position="389"/>
    </location>
</feature>
<feature type="compositionally biased region" description="Low complexity" evidence="1">
    <location>
        <begin position="196"/>
        <end position="211"/>
    </location>
</feature>
<evidence type="ECO:0000313" key="3">
    <source>
        <dbReference type="EMBL" id="PWV19882.1"/>
    </source>
</evidence>
<feature type="compositionally biased region" description="Polar residues" evidence="1">
    <location>
        <begin position="278"/>
        <end position="298"/>
    </location>
</feature>
<dbReference type="VEuPathDB" id="TriTrypDB:TcYC6_0158340"/>